<evidence type="ECO:0000313" key="11">
    <source>
        <dbReference type="EMBL" id="KAL1505167.1"/>
    </source>
</evidence>
<dbReference type="InterPro" id="IPR048320">
    <property type="entry name" value="COG3_N"/>
</dbReference>
<keyword evidence="5" id="KW-0653">Protein transport</keyword>
<dbReference type="Pfam" id="PF04136">
    <property type="entry name" value="COG3_N"/>
    <property type="match status" value="1"/>
</dbReference>
<accession>A0ABD1EVU3</accession>
<organism evidence="11 12">
    <name type="scientific">Hypothenemus hampei</name>
    <name type="common">Coffee berry borer</name>
    <dbReference type="NCBI Taxonomy" id="57062"/>
    <lineage>
        <taxon>Eukaryota</taxon>
        <taxon>Metazoa</taxon>
        <taxon>Ecdysozoa</taxon>
        <taxon>Arthropoda</taxon>
        <taxon>Hexapoda</taxon>
        <taxon>Insecta</taxon>
        <taxon>Pterygota</taxon>
        <taxon>Neoptera</taxon>
        <taxon>Endopterygota</taxon>
        <taxon>Coleoptera</taxon>
        <taxon>Polyphaga</taxon>
        <taxon>Cucujiformia</taxon>
        <taxon>Curculionidae</taxon>
        <taxon>Scolytinae</taxon>
        <taxon>Hypothenemus</taxon>
    </lineage>
</organism>
<protein>
    <recommendedName>
        <fullName evidence="3">Conserved oligomeric Golgi complex subunit 3</fullName>
    </recommendedName>
    <alternativeName>
        <fullName evidence="8">Component of oligomeric Golgi complex 3</fullName>
    </alternativeName>
</protein>
<evidence type="ECO:0000256" key="5">
    <source>
        <dbReference type="ARBA" id="ARBA00022927"/>
    </source>
</evidence>
<dbReference type="PANTHER" id="PTHR13302">
    <property type="entry name" value="CONSERVED OLIGOMERIC GOLGI COMPLEX COMPONENT 3"/>
    <property type="match status" value="1"/>
</dbReference>
<name>A0ABD1EVU3_HYPHA</name>
<dbReference type="GO" id="GO:0000139">
    <property type="term" value="C:Golgi membrane"/>
    <property type="evidence" value="ECO:0007669"/>
    <property type="project" value="UniProtKB-SubCell"/>
</dbReference>
<comment type="similarity">
    <text evidence="2">Belongs to the COG3 family.</text>
</comment>
<evidence type="ECO:0000256" key="8">
    <source>
        <dbReference type="ARBA" id="ARBA00031339"/>
    </source>
</evidence>
<dbReference type="InterPro" id="IPR048685">
    <property type="entry name" value="COG3_C"/>
</dbReference>
<gene>
    <name evidence="11" type="ORF">ABEB36_004789</name>
</gene>
<dbReference type="SUPFAM" id="SSF74788">
    <property type="entry name" value="Cullin repeat-like"/>
    <property type="match status" value="1"/>
</dbReference>
<evidence type="ECO:0000259" key="9">
    <source>
        <dbReference type="Pfam" id="PF04136"/>
    </source>
</evidence>
<dbReference type="Proteomes" id="UP001566132">
    <property type="component" value="Unassembled WGS sequence"/>
</dbReference>
<evidence type="ECO:0000256" key="4">
    <source>
        <dbReference type="ARBA" id="ARBA00022448"/>
    </source>
</evidence>
<dbReference type="EMBL" id="JBDJPC010000004">
    <property type="protein sequence ID" value="KAL1505167.1"/>
    <property type="molecule type" value="Genomic_DNA"/>
</dbReference>
<feature type="domain" description="Conserved oligomeric Golgi complex subunit 3 N-terminal" evidence="9">
    <location>
        <begin position="105"/>
        <end position="250"/>
    </location>
</feature>
<dbReference type="InterPro" id="IPR007265">
    <property type="entry name" value="COG_su3"/>
</dbReference>
<comment type="caution">
    <text evidence="11">The sequence shown here is derived from an EMBL/GenBank/DDBJ whole genome shotgun (WGS) entry which is preliminary data.</text>
</comment>
<evidence type="ECO:0000259" key="10">
    <source>
        <dbReference type="Pfam" id="PF20671"/>
    </source>
</evidence>
<dbReference type="AlphaFoldDB" id="A0ABD1EVU3"/>
<dbReference type="Pfam" id="PF20671">
    <property type="entry name" value="COG3_C"/>
    <property type="match status" value="1"/>
</dbReference>
<feature type="domain" description="Conserved oligomeric Golgi complex subunit 3 C-terminal" evidence="10">
    <location>
        <begin position="280"/>
        <end position="624"/>
    </location>
</feature>
<comment type="subcellular location">
    <subcellularLocation>
        <location evidence="1">Golgi apparatus membrane</location>
        <topology evidence="1">Peripheral membrane protein</topology>
    </subcellularLocation>
</comment>
<keyword evidence="4" id="KW-0813">Transport</keyword>
<proteinExistence type="inferred from homology"/>
<evidence type="ECO:0000313" key="12">
    <source>
        <dbReference type="Proteomes" id="UP001566132"/>
    </source>
</evidence>
<evidence type="ECO:0000256" key="7">
    <source>
        <dbReference type="ARBA" id="ARBA00023136"/>
    </source>
</evidence>
<reference evidence="11 12" key="1">
    <citation type="submission" date="2024-05" db="EMBL/GenBank/DDBJ databases">
        <title>Genetic variation in Jamaican populations of the coffee berry borer (Hypothenemus hampei).</title>
        <authorList>
            <person name="Errbii M."/>
            <person name="Myrie A."/>
        </authorList>
    </citation>
    <scope>NUCLEOTIDE SEQUENCE [LARGE SCALE GENOMIC DNA]</scope>
    <source>
        <strain evidence="11">JA-Hopewell-2020-01-JO</strain>
        <tissue evidence="11">Whole body</tissue>
    </source>
</reference>
<dbReference type="GO" id="GO:0015031">
    <property type="term" value="P:protein transport"/>
    <property type="evidence" value="ECO:0007669"/>
    <property type="project" value="UniProtKB-KW"/>
</dbReference>
<dbReference type="PANTHER" id="PTHR13302:SF8">
    <property type="entry name" value="CONSERVED OLIGOMERIC GOLGI COMPLEX SUBUNIT 3"/>
    <property type="match status" value="1"/>
</dbReference>
<evidence type="ECO:0000256" key="3">
    <source>
        <dbReference type="ARBA" id="ARBA00020976"/>
    </source>
</evidence>
<evidence type="ECO:0000256" key="1">
    <source>
        <dbReference type="ARBA" id="ARBA00004395"/>
    </source>
</evidence>
<sequence length="820" mass="94826">MSSRPPKSVVDDQMDKKVQENVAKWQSTGGTGGLAPLDDEQTDLVFELCDLVNSLYSKQTDNETVTPSFEKKIWKQDINNNKDLIKWLIKVEQEIQYENLKAYQEYYENLGTHLYQCGRVLERAESTVASINDLQNTYLNVVDKTNYLHYLSEQLMVQQKVLRLKKTDINEKLRCFVNFSKYRDSIERFAGKHQVNTIEYIEILDHIDEALTYLSEHLHFKESKIYKMKYESLLNKALTYVYNYVNDIISETTKQLINSDSLNQKKLMQQLISSSESVFSLYYGKFQSASAKVKLIVETVEGKQQLNHHHHYKNTLYDCQKSYFSQRLPILEVALAKALNELQLKHKSDYSVLFRSCCLFIVKVCSDETSCFHYFFKNHSKQLHDYLGTLCQHLYDTLRPCLIVINHIEVLSDLCGILKNEIINNDQIIGDDHLSKYVDVIQQLLEDVEERLVFRTNVFFKHDLNDYKPSSGDLAYPEKLQQMENILVELKEKRSDSRASVLSLESQEVAQINAAAPTTHLRSYTGNSPADLHGMWYPTVKRTLVCLSRLYFCLDRDTFQALAQEALIVCLRTVDNAAQLISTRRTPVDGNLFQIKHLLIIREQIAPFQVDFTTKELSLDFSGVQRAAVDLLHKPKQIFAFSGNNALLEFLLEGTPKVREYLVDSRKEIDKQLKFVCESFINYVTRFLLENLVGWVEKAEKILKIIRVENGTSTDLTVKAQSYGQPEYVAGLIKDAQKNIKTRIPEIQRSMQLYLANRETEFILFRPIKNNLINVFLQIDQILTRGGYSQDDRIEIACPSPEQVNILICSVSLSFENEST</sequence>
<keyword evidence="7" id="KW-0472">Membrane</keyword>
<evidence type="ECO:0000256" key="6">
    <source>
        <dbReference type="ARBA" id="ARBA00023034"/>
    </source>
</evidence>
<dbReference type="InterPro" id="IPR016159">
    <property type="entry name" value="Cullin_repeat-like_dom_sf"/>
</dbReference>
<evidence type="ECO:0000256" key="2">
    <source>
        <dbReference type="ARBA" id="ARBA00009936"/>
    </source>
</evidence>
<keyword evidence="6" id="KW-0333">Golgi apparatus</keyword>
<keyword evidence="12" id="KW-1185">Reference proteome</keyword>